<name>A0A345YLW7_9MICO</name>
<protein>
    <submittedName>
        <fullName evidence="3">DUF1269 domain-containing protein</fullName>
    </submittedName>
</protein>
<feature type="transmembrane region" description="Helical" evidence="1">
    <location>
        <begin position="65"/>
        <end position="90"/>
    </location>
</feature>
<dbReference type="OrthoDB" id="5244321at2"/>
<keyword evidence="1" id="KW-1133">Transmembrane helix</keyword>
<dbReference type="RefSeq" id="WP_115412671.1">
    <property type="nucleotide sequence ID" value="NZ_CP031356.1"/>
</dbReference>
<reference evidence="2 4" key="1">
    <citation type="submission" date="2018-07" db="EMBL/GenBank/DDBJ databases">
        <title>Brachybacterium saurashtrense DSM 23186 genome sequence.</title>
        <authorList>
            <person name="Guo L."/>
        </authorList>
    </citation>
    <scope>NUCLEOTIDE SEQUENCE [LARGE SCALE GENOMIC DNA]</scope>
    <source>
        <strain evidence="2 4">DSM 23186</strain>
    </source>
</reference>
<gene>
    <name evidence="2" type="ORF">DWV08_04370</name>
    <name evidence="3" type="ORF">DXU92_12945</name>
</gene>
<dbReference type="Proteomes" id="UP000254236">
    <property type="component" value="Chromosome"/>
</dbReference>
<dbReference type="KEGG" id="bsau:DWV08_04370"/>
<keyword evidence="1" id="KW-0812">Transmembrane</keyword>
<accession>A0A345YLW7</accession>
<dbReference type="InterPro" id="IPR009200">
    <property type="entry name" value="DUF1269_membrane"/>
</dbReference>
<sequence>MATFTVWKFDDPSSADVAVEALNGLQKEELIRVLDSATVSWKEGKKKPKTRQVNLEGAGAAGGGLWGLLFGLLFFVPLLGAAVGAAAGALAGKLSDVGIDDDFIKEVRNEVTEGTSAVFLLTEDAVQDKVRDALSELQLHPHLIHSNLSNEQEFALRLAFID</sequence>
<keyword evidence="1" id="KW-0472">Membrane</keyword>
<evidence type="ECO:0000256" key="1">
    <source>
        <dbReference type="SAM" id="Phobius"/>
    </source>
</evidence>
<evidence type="ECO:0000313" key="5">
    <source>
        <dbReference type="Proteomes" id="UP000282185"/>
    </source>
</evidence>
<proteinExistence type="predicted"/>
<evidence type="ECO:0000313" key="2">
    <source>
        <dbReference type="EMBL" id="AXK44919.1"/>
    </source>
</evidence>
<dbReference type="Pfam" id="PF06897">
    <property type="entry name" value="DUF1269"/>
    <property type="match status" value="1"/>
</dbReference>
<evidence type="ECO:0000313" key="4">
    <source>
        <dbReference type="Proteomes" id="UP000254236"/>
    </source>
</evidence>
<dbReference type="Proteomes" id="UP000282185">
    <property type="component" value="Unassembled WGS sequence"/>
</dbReference>
<organism evidence="3 5">
    <name type="scientific">Brachybacterium saurashtrense</name>
    <dbReference type="NCBI Taxonomy" id="556288"/>
    <lineage>
        <taxon>Bacteria</taxon>
        <taxon>Bacillati</taxon>
        <taxon>Actinomycetota</taxon>
        <taxon>Actinomycetes</taxon>
        <taxon>Micrococcales</taxon>
        <taxon>Dermabacteraceae</taxon>
        <taxon>Brachybacterium</taxon>
    </lineage>
</organism>
<dbReference type="EMBL" id="QSWH01000006">
    <property type="protein sequence ID" value="RRR21603.1"/>
    <property type="molecule type" value="Genomic_DNA"/>
</dbReference>
<keyword evidence="4" id="KW-1185">Reference proteome</keyword>
<dbReference type="AlphaFoldDB" id="A0A345YLW7"/>
<dbReference type="EMBL" id="CP031356">
    <property type="protein sequence ID" value="AXK44919.1"/>
    <property type="molecule type" value="Genomic_DNA"/>
</dbReference>
<reference evidence="3 5" key="2">
    <citation type="submission" date="2018-08" db="EMBL/GenBank/DDBJ databases">
        <title>Brachybacterium saurashtrense DSM 23186.</title>
        <authorList>
            <person name="Li Y."/>
        </authorList>
    </citation>
    <scope>NUCLEOTIDE SEQUENCE [LARGE SCALE GENOMIC DNA]</scope>
    <source>
        <strain evidence="3 5">DSM 23186</strain>
    </source>
</reference>
<evidence type="ECO:0000313" key="3">
    <source>
        <dbReference type="EMBL" id="RRR21603.1"/>
    </source>
</evidence>